<name>O50239_ZYMMB</name>
<dbReference type="PIR" id="T33720">
    <property type="entry name" value="T33720"/>
</dbReference>
<protein>
    <submittedName>
        <fullName evidence="1">Uncharacterized protein</fullName>
    </submittedName>
</protein>
<organism evidence="1">
    <name type="scientific">Zymomonas mobilis</name>
    <dbReference type="NCBI Taxonomy" id="542"/>
    <lineage>
        <taxon>Bacteria</taxon>
        <taxon>Pseudomonadati</taxon>
        <taxon>Pseudomonadota</taxon>
        <taxon>Alphaproteobacteria</taxon>
        <taxon>Sphingomonadales</taxon>
        <taxon>Zymomonadaceae</taxon>
        <taxon>Zymomonas</taxon>
    </lineage>
</organism>
<dbReference type="AlphaFoldDB" id="O50239"/>
<sequence length="175" mass="20195">MMKQLSPKPKRDWKKVEWKPKPPEEKISFTKRPEFSSLFGILFRPPKTSFTMNRFLPPNCQCCASKELRSGDRFGLAAAFPLLASRFVGSRFHCLDSCCRGFGCRPDFRSCGVTHCDYSGAGRLSLVDRGTVIFRQSYHSGRKRSEKTAMLCFIRLKLIRKKLNLNRLAPILWLR</sequence>
<accession>O50239</accession>
<proteinExistence type="predicted"/>
<reference evidence="1" key="1">
    <citation type="submission" date="1998-08" db="EMBL/GenBank/DDBJ databases">
        <title>Sequence analysis of 67E10 cosmid clone of Zymomonas mobilis ZM4.</title>
        <authorList>
            <person name="Lee J.S."/>
            <person name="Jin S.J."/>
            <person name="Kang H.L."/>
            <person name="Kang H.S."/>
        </authorList>
    </citation>
    <scope>NUCLEOTIDE SEQUENCE</scope>
    <source>
        <strain evidence="1">ZM4</strain>
    </source>
</reference>
<dbReference type="EMBL" id="AF086791">
    <property type="protein sequence ID" value="AAC70359.1"/>
    <property type="molecule type" value="Genomic_DNA"/>
</dbReference>
<evidence type="ECO:0000313" key="1">
    <source>
        <dbReference type="EMBL" id="AAC70359.1"/>
    </source>
</evidence>